<dbReference type="AlphaFoldDB" id="A0A5B7GG69"/>
<dbReference type="Proteomes" id="UP000324222">
    <property type="component" value="Unassembled WGS sequence"/>
</dbReference>
<name>A0A5B7GG69_PORTR</name>
<evidence type="ECO:0000313" key="1">
    <source>
        <dbReference type="EMBL" id="MPC56499.1"/>
    </source>
</evidence>
<sequence length="142" mass="15126">MQNPKHAGPEARKRMVQSLHYQARARAAGRLAVGLWAGEPFGALRDEGGSGGATWRDCVVWFVVVADPLGLGGHAIAGNVAMAKQKTAGAVHDWEGVGPNMVIMFPMVTLSGTGPRNFRRMARFGTVCPSLSRSGRRKALTS</sequence>
<dbReference type="EMBL" id="VSRR010013993">
    <property type="protein sequence ID" value="MPC56499.1"/>
    <property type="molecule type" value="Genomic_DNA"/>
</dbReference>
<evidence type="ECO:0000313" key="2">
    <source>
        <dbReference type="Proteomes" id="UP000324222"/>
    </source>
</evidence>
<proteinExistence type="predicted"/>
<keyword evidence="2" id="KW-1185">Reference proteome</keyword>
<reference evidence="1 2" key="1">
    <citation type="submission" date="2019-05" db="EMBL/GenBank/DDBJ databases">
        <title>Another draft genome of Portunus trituberculatus and its Hox gene families provides insights of decapod evolution.</title>
        <authorList>
            <person name="Jeong J.-H."/>
            <person name="Song I."/>
            <person name="Kim S."/>
            <person name="Choi T."/>
            <person name="Kim D."/>
            <person name="Ryu S."/>
            <person name="Kim W."/>
        </authorList>
    </citation>
    <scope>NUCLEOTIDE SEQUENCE [LARGE SCALE GENOMIC DNA]</scope>
    <source>
        <tissue evidence="1">Muscle</tissue>
    </source>
</reference>
<comment type="caution">
    <text evidence="1">The sequence shown here is derived from an EMBL/GenBank/DDBJ whole genome shotgun (WGS) entry which is preliminary data.</text>
</comment>
<protein>
    <submittedName>
        <fullName evidence="1">Uncharacterized protein</fullName>
    </submittedName>
</protein>
<gene>
    <name evidence="1" type="ORF">E2C01_050459</name>
</gene>
<organism evidence="1 2">
    <name type="scientific">Portunus trituberculatus</name>
    <name type="common">Swimming crab</name>
    <name type="synonym">Neptunus trituberculatus</name>
    <dbReference type="NCBI Taxonomy" id="210409"/>
    <lineage>
        <taxon>Eukaryota</taxon>
        <taxon>Metazoa</taxon>
        <taxon>Ecdysozoa</taxon>
        <taxon>Arthropoda</taxon>
        <taxon>Crustacea</taxon>
        <taxon>Multicrustacea</taxon>
        <taxon>Malacostraca</taxon>
        <taxon>Eumalacostraca</taxon>
        <taxon>Eucarida</taxon>
        <taxon>Decapoda</taxon>
        <taxon>Pleocyemata</taxon>
        <taxon>Brachyura</taxon>
        <taxon>Eubrachyura</taxon>
        <taxon>Portunoidea</taxon>
        <taxon>Portunidae</taxon>
        <taxon>Portuninae</taxon>
        <taxon>Portunus</taxon>
    </lineage>
</organism>
<accession>A0A5B7GG69</accession>